<dbReference type="EMBL" id="DF849907">
    <property type="protein sequence ID" value="GAT59847.1"/>
    <property type="molecule type" value="Genomic_DNA"/>
</dbReference>
<proteinExistence type="predicted"/>
<evidence type="ECO:0000313" key="2">
    <source>
        <dbReference type="EMBL" id="GAT59847.1"/>
    </source>
</evidence>
<organism evidence="2 3">
    <name type="scientific">Mycena chlorophos</name>
    <name type="common">Agaric fungus</name>
    <name type="synonym">Agaricus chlorophos</name>
    <dbReference type="NCBI Taxonomy" id="658473"/>
    <lineage>
        <taxon>Eukaryota</taxon>
        <taxon>Fungi</taxon>
        <taxon>Dikarya</taxon>
        <taxon>Basidiomycota</taxon>
        <taxon>Agaricomycotina</taxon>
        <taxon>Agaricomycetes</taxon>
        <taxon>Agaricomycetidae</taxon>
        <taxon>Agaricales</taxon>
        <taxon>Marasmiineae</taxon>
        <taxon>Mycenaceae</taxon>
        <taxon>Mycena</taxon>
    </lineage>
</organism>
<keyword evidence="3" id="KW-1185">Reference proteome</keyword>
<dbReference type="PANTHER" id="PTHR13265">
    <property type="entry name" value="THO COMPLEX SUBUNIT 1"/>
    <property type="match status" value="1"/>
</dbReference>
<dbReference type="PANTHER" id="PTHR13265:SF0">
    <property type="entry name" value="HPR1"/>
    <property type="match status" value="1"/>
</dbReference>
<dbReference type="InterPro" id="IPR021861">
    <property type="entry name" value="THO_THOC1"/>
</dbReference>
<accession>A0ABQ0M9C9</accession>
<name>A0ABQ0M9C9_MYCCL</name>
<reference evidence="2" key="1">
    <citation type="submission" date="2014-09" db="EMBL/GenBank/DDBJ databases">
        <title>Genome sequence of the luminous mushroom Mycena chlorophos for searching fungal bioluminescence genes.</title>
        <authorList>
            <person name="Tanaka Y."/>
            <person name="Kasuga D."/>
            <person name="Oba Y."/>
            <person name="Hase S."/>
            <person name="Sato K."/>
            <person name="Oba Y."/>
            <person name="Sakakibara Y."/>
        </authorList>
    </citation>
    <scope>NUCLEOTIDE SEQUENCE</scope>
</reference>
<evidence type="ECO:0000256" key="1">
    <source>
        <dbReference type="SAM" id="MobiDB-lite"/>
    </source>
</evidence>
<protein>
    <submittedName>
        <fullName evidence="2">UDP-glucose epimerase</fullName>
    </submittedName>
</protein>
<dbReference type="Pfam" id="PF11957">
    <property type="entry name" value="efThoc1"/>
    <property type="match status" value="1"/>
</dbReference>
<feature type="region of interest" description="Disordered" evidence="1">
    <location>
        <begin position="282"/>
        <end position="307"/>
    </location>
</feature>
<gene>
    <name evidence="2" type="ORF">MCHLO_16080</name>
</gene>
<dbReference type="Proteomes" id="UP000815677">
    <property type="component" value="Unassembled WGS sequence"/>
</dbReference>
<evidence type="ECO:0000313" key="3">
    <source>
        <dbReference type="Proteomes" id="UP000815677"/>
    </source>
</evidence>
<sequence length="520" mass="59109">MSVSTLRPYLTRLLESLPVSPSPDQLQALVRDVLSHVPTNSVRENYRSQWENVLKEKVLHLAREEESVGDDEDAPYYQKMRDLLDVVLTFTELDACDQTFPFTVLQDLLEVQTIDSCSHIFSWIELRANRLTEGLVPQKGKALVLLRTLNDLLRRLSKTGKTTIFCGRILTLLSGVFPLGERSGVNLRGEYGPTWDVVRISTEQDVIMEDVKKESEMEIDEPKKSPPTTPIDKKEDFYNTFWALQLPFSKPPLFAQPGTFDEFQAGVSKVMPVIKEATAKERAMMGSRAGGSVSNKRKREIEPEERNASNKNQVFFAKFLTSPELLDLEIADTNFRRQFLFQLAILLTHLQTFTKTAKGGWATARNRSLQMDFTLEPPQSEWVQETLSKVMDELKQTTPNGRAFAETVTTILEREKNWVKWKNELCTAFDREPWTTELDAKLLEESKQRIAWLGLRAARESHLQHFGKIGTGDIEMLLKEIEAEKRAGAAGTGQAADEEIPGRTVGEEKPVDSDVKMEDR</sequence>
<feature type="compositionally biased region" description="Basic and acidic residues" evidence="1">
    <location>
        <begin position="505"/>
        <end position="520"/>
    </location>
</feature>
<feature type="region of interest" description="Disordered" evidence="1">
    <location>
        <begin position="485"/>
        <end position="520"/>
    </location>
</feature>